<dbReference type="InterPro" id="IPR001128">
    <property type="entry name" value="Cyt_P450"/>
</dbReference>
<sequence>MATIYRDEILFHLKQSVYTMPTAVICIPITGLFLAAILVCLHVYVYWTQNENEPPVLANSIPFITPAYGLLRRRTDFMVQLRLELRCPSSEFDEEHRFPSSPSLMDLGLNSKHFQSCRNQHPHVPIYTLRFPGSRVYIINTPSLIPSLQKQKHDIAFEPIPARAMANICGMSRAGMEIFNHAKINGESFFGGFLRAAHHSLAPGKGLESISKQAIRVMAASIKRLESTNTKLKVNLWHWVRHEMLIATTEAMYGPNSPFRCPSNEDSWYEFEEGVMQLLMRIHKLSQQGRSSLQARERLVKAFRRYYEQDHHQIPDIPSLCLVQACYNYNLSRGLSLEDIARTELAQVGARVSNTIPGAFWLLWHVFSDSNVLADCRGEIEKLVTISTTQQSEADGRIFENDVYNIDLSQLTCRQVCPIIMSTWYEVLRYNHVGISARVVMKDTFLGKYLLKKSSTTMIVSPVVHSDVTAWGSSACEFQHRRFIQDNNRSAYNETSHNAMETPSKGILDTRSDPGNVSPEKGPANRLFGGGSTLCPGRHLASQEVLSFLALTIMRFDLNPVNKIQWIPPKKFIPLPTALPIPKAAYPDHLEFEMVARFPERQWRVISGSESITGLEV</sequence>
<dbReference type="GO" id="GO:0004497">
    <property type="term" value="F:monooxygenase activity"/>
    <property type="evidence" value="ECO:0007669"/>
    <property type="project" value="UniProtKB-KW"/>
</dbReference>
<evidence type="ECO:0000256" key="1">
    <source>
        <dbReference type="ARBA" id="ARBA00022723"/>
    </source>
</evidence>
<feature type="region of interest" description="Disordered" evidence="4">
    <location>
        <begin position="496"/>
        <end position="521"/>
    </location>
</feature>
<evidence type="ECO:0000256" key="3">
    <source>
        <dbReference type="RuleBase" id="RU000461"/>
    </source>
</evidence>
<dbReference type="Pfam" id="PF00067">
    <property type="entry name" value="p450"/>
    <property type="match status" value="1"/>
</dbReference>
<dbReference type="OMA" id="YEHNTSH"/>
<dbReference type="STRING" id="1081105.A0A166WXC9"/>
<dbReference type="PROSITE" id="PS00086">
    <property type="entry name" value="CYTOCHROME_P450"/>
    <property type="match status" value="1"/>
</dbReference>
<accession>A0A166WXC9</accession>
<dbReference type="Proteomes" id="UP000243498">
    <property type="component" value="Unassembled WGS sequence"/>
</dbReference>
<keyword evidence="2 3" id="KW-0408">Iron</keyword>
<comment type="similarity">
    <text evidence="3">Belongs to the cytochrome P450 family.</text>
</comment>
<dbReference type="GO" id="GO:0016705">
    <property type="term" value="F:oxidoreductase activity, acting on paired donors, with incorporation or reduction of molecular oxygen"/>
    <property type="evidence" value="ECO:0007669"/>
    <property type="project" value="InterPro"/>
</dbReference>
<dbReference type="OrthoDB" id="1470350at2759"/>
<feature type="transmembrane region" description="Helical" evidence="5">
    <location>
        <begin position="21"/>
        <end position="47"/>
    </location>
</feature>
<evidence type="ECO:0000313" key="6">
    <source>
        <dbReference type="EMBL" id="OAA35193.1"/>
    </source>
</evidence>
<comment type="caution">
    <text evidence="6">The sequence shown here is derived from an EMBL/GenBank/DDBJ whole genome shotgun (WGS) entry which is preliminary data.</text>
</comment>
<evidence type="ECO:0000256" key="4">
    <source>
        <dbReference type="SAM" id="MobiDB-lite"/>
    </source>
</evidence>
<protein>
    <submittedName>
        <fullName evidence="6">Cytochrome P450</fullName>
    </submittedName>
</protein>
<proteinExistence type="inferred from homology"/>
<keyword evidence="5" id="KW-0812">Transmembrane</keyword>
<dbReference type="InterPro" id="IPR053007">
    <property type="entry name" value="CYP450_monoxygenase_sec-met"/>
</dbReference>
<dbReference type="InterPro" id="IPR036396">
    <property type="entry name" value="Cyt_P450_sf"/>
</dbReference>
<dbReference type="AlphaFoldDB" id="A0A166WXC9"/>
<organism evidence="6 7">
    <name type="scientific">Metarhizium rileyi (strain RCEF 4871)</name>
    <name type="common">Nomuraea rileyi</name>
    <dbReference type="NCBI Taxonomy" id="1649241"/>
    <lineage>
        <taxon>Eukaryota</taxon>
        <taxon>Fungi</taxon>
        <taxon>Dikarya</taxon>
        <taxon>Ascomycota</taxon>
        <taxon>Pezizomycotina</taxon>
        <taxon>Sordariomycetes</taxon>
        <taxon>Hypocreomycetidae</taxon>
        <taxon>Hypocreales</taxon>
        <taxon>Clavicipitaceae</taxon>
        <taxon>Metarhizium</taxon>
    </lineage>
</organism>
<dbReference type="SUPFAM" id="SSF48264">
    <property type="entry name" value="Cytochrome P450"/>
    <property type="match status" value="1"/>
</dbReference>
<evidence type="ECO:0000256" key="5">
    <source>
        <dbReference type="SAM" id="Phobius"/>
    </source>
</evidence>
<name>A0A166WXC9_METRR</name>
<dbReference type="PANTHER" id="PTHR47582">
    <property type="entry name" value="P450, PUTATIVE (EUROFUNG)-RELATED"/>
    <property type="match status" value="1"/>
</dbReference>
<dbReference type="CDD" id="cd11040">
    <property type="entry name" value="CYP7_CYP8-like"/>
    <property type="match status" value="1"/>
</dbReference>
<keyword evidence="3" id="KW-0560">Oxidoreductase</keyword>
<keyword evidence="5" id="KW-0472">Membrane</keyword>
<dbReference type="Gene3D" id="1.10.630.10">
    <property type="entry name" value="Cytochrome P450"/>
    <property type="match status" value="1"/>
</dbReference>
<keyword evidence="3" id="KW-0503">Monooxygenase</keyword>
<gene>
    <name evidence="6" type="ORF">NOR_08116</name>
</gene>
<reference evidence="6 7" key="1">
    <citation type="journal article" date="2016" name="Genome Biol. Evol.">
        <title>Divergent and convergent evolution of fungal pathogenicity.</title>
        <authorList>
            <person name="Shang Y."/>
            <person name="Xiao G."/>
            <person name="Zheng P."/>
            <person name="Cen K."/>
            <person name="Zhan S."/>
            <person name="Wang C."/>
        </authorList>
    </citation>
    <scope>NUCLEOTIDE SEQUENCE [LARGE SCALE GENOMIC DNA]</scope>
    <source>
        <strain evidence="6 7">RCEF 4871</strain>
    </source>
</reference>
<keyword evidence="7" id="KW-1185">Reference proteome</keyword>
<dbReference type="EMBL" id="AZHC01000044">
    <property type="protein sequence ID" value="OAA35193.1"/>
    <property type="molecule type" value="Genomic_DNA"/>
</dbReference>
<dbReference type="GO" id="GO:0005506">
    <property type="term" value="F:iron ion binding"/>
    <property type="evidence" value="ECO:0007669"/>
    <property type="project" value="InterPro"/>
</dbReference>
<dbReference type="PANTHER" id="PTHR47582:SF1">
    <property type="entry name" value="P450, PUTATIVE (EUROFUNG)-RELATED"/>
    <property type="match status" value="1"/>
</dbReference>
<evidence type="ECO:0000256" key="2">
    <source>
        <dbReference type="ARBA" id="ARBA00023004"/>
    </source>
</evidence>
<dbReference type="GO" id="GO:0020037">
    <property type="term" value="F:heme binding"/>
    <property type="evidence" value="ECO:0007669"/>
    <property type="project" value="InterPro"/>
</dbReference>
<dbReference type="InterPro" id="IPR017972">
    <property type="entry name" value="Cyt_P450_CS"/>
</dbReference>
<keyword evidence="1 3" id="KW-0479">Metal-binding</keyword>
<keyword evidence="5" id="KW-1133">Transmembrane helix</keyword>
<evidence type="ECO:0000313" key="7">
    <source>
        <dbReference type="Proteomes" id="UP000243498"/>
    </source>
</evidence>
<keyword evidence="3" id="KW-0349">Heme</keyword>